<dbReference type="Proteomes" id="UP000265520">
    <property type="component" value="Unassembled WGS sequence"/>
</dbReference>
<evidence type="ECO:0000256" key="9">
    <source>
        <dbReference type="ARBA" id="ARBA00022805"/>
    </source>
</evidence>
<dbReference type="GO" id="GO:0005525">
    <property type="term" value="F:GTP binding"/>
    <property type="evidence" value="ECO:0007669"/>
    <property type="project" value="UniProtKB-KW"/>
</dbReference>
<keyword evidence="12" id="KW-1133">Transmembrane helix</keyword>
<dbReference type="FunFam" id="3.40.50.300:FF:000413">
    <property type="entry name" value="Translocase of chloroplast 120, chloroplastic"/>
    <property type="match status" value="1"/>
</dbReference>
<feature type="compositionally biased region" description="Acidic residues" evidence="18">
    <location>
        <begin position="326"/>
        <end position="351"/>
    </location>
</feature>
<feature type="domain" description="AIG1-type G" evidence="19">
    <location>
        <begin position="67"/>
        <end position="296"/>
    </location>
</feature>
<keyword evidence="3" id="KW-0150">Chloroplast</keyword>
<comment type="caution">
    <text evidence="20">The sequence shown here is derived from an EMBL/GenBank/DDBJ whole genome shotgun (WGS) entry which is preliminary data.</text>
</comment>
<name>A0A392M6B9_9FABA</name>
<dbReference type="GO" id="GO:0003924">
    <property type="term" value="F:GTPase activity"/>
    <property type="evidence" value="ECO:0007669"/>
    <property type="project" value="InterPro"/>
</dbReference>
<keyword evidence="5" id="KW-0812">Transmembrane</keyword>
<dbReference type="GO" id="GO:0045036">
    <property type="term" value="P:protein targeting to chloroplast"/>
    <property type="evidence" value="ECO:0007669"/>
    <property type="project" value="InterPro"/>
</dbReference>
<dbReference type="CDD" id="cd01853">
    <property type="entry name" value="Toc34_like"/>
    <property type="match status" value="1"/>
</dbReference>
<protein>
    <submittedName>
        <fullName evidence="20">Translocase of chloroplast 132 chloroplastic-like</fullName>
    </submittedName>
</protein>
<keyword evidence="8" id="KW-0378">Hydrolase</keyword>
<evidence type="ECO:0000313" key="21">
    <source>
        <dbReference type="Proteomes" id="UP000265520"/>
    </source>
</evidence>
<evidence type="ECO:0000256" key="14">
    <source>
        <dbReference type="ARBA" id="ARBA00023136"/>
    </source>
</evidence>
<evidence type="ECO:0000256" key="15">
    <source>
        <dbReference type="ARBA" id="ARBA00023766"/>
    </source>
</evidence>
<reference evidence="20 21" key="1">
    <citation type="journal article" date="2018" name="Front. Plant Sci.">
        <title>Red Clover (Trifolium pratense) and Zigzag Clover (T. medium) - A Picture of Genomic Similarities and Differences.</title>
        <authorList>
            <person name="Dluhosova J."/>
            <person name="Istvanek J."/>
            <person name="Nedelnik J."/>
            <person name="Repkova J."/>
        </authorList>
    </citation>
    <scope>NUCLEOTIDE SEQUENCE [LARGE SCALE GENOMIC DNA]</scope>
    <source>
        <strain evidence="21">cv. 10/8</strain>
        <tissue evidence="20">Leaf</tissue>
    </source>
</reference>
<keyword evidence="7" id="KW-0547">Nucleotide-binding</keyword>
<evidence type="ECO:0000256" key="13">
    <source>
        <dbReference type="ARBA" id="ARBA00023134"/>
    </source>
</evidence>
<proteinExistence type="inferred from homology"/>
<evidence type="ECO:0000256" key="8">
    <source>
        <dbReference type="ARBA" id="ARBA00022801"/>
    </source>
</evidence>
<accession>A0A392M6B9</accession>
<keyword evidence="14" id="KW-0472">Membrane</keyword>
<dbReference type="GO" id="GO:0009707">
    <property type="term" value="C:chloroplast outer membrane"/>
    <property type="evidence" value="ECO:0007669"/>
    <property type="project" value="UniProtKB-SubCell"/>
</dbReference>
<keyword evidence="11" id="KW-0653">Protein transport</keyword>
<keyword evidence="21" id="KW-1185">Reference proteome</keyword>
<dbReference type="InterPro" id="IPR027417">
    <property type="entry name" value="P-loop_NTPase"/>
</dbReference>
<dbReference type="PROSITE" id="PS51720">
    <property type="entry name" value="G_AIG1"/>
    <property type="match status" value="1"/>
</dbReference>
<gene>
    <name evidence="20" type="ORF">A2U01_0003454</name>
</gene>
<dbReference type="InterPro" id="IPR006703">
    <property type="entry name" value="G_AIG1"/>
</dbReference>
<evidence type="ECO:0000256" key="3">
    <source>
        <dbReference type="ARBA" id="ARBA00022528"/>
    </source>
</evidence>
<dbReference type="GO" id="GO:0046872">
    <property type="term" value="F:metal ion binding"/>
    <property type="evidence" value="ECO:0007669"/>
    <property type="project" value="UniProtKB-KW"/>
</dbReference>
<dbReference type="Pfam" id="PF04548">
    <property type="entry name" value="AIG1"/>
    <property type="match status" value="1"/>
</dbReference>
<dbReference type="Pfam" id="PF11886">
    <property type="entry name" value="TOC159_MAD"/>
    <property type="match status" value="1"/>
</dbReference>
<evidence type="ECO:0000256" key="5">
    <source>
        <dbReference type="ARBA" id="ARBA00022692"/>
    </source>
</evidence>
<dbReference type="SUPFAM" id="SSF52540">
    <property type="entry name" value="P-loop containing nucleoside triphosphate hydrolases"/>
    <property type="match status" value="1"/>
</dbReference>
<keyword evidence="9" id="KW-1002">Plastid outer membrane</keyword>
<keyword evidence="10" id="KW-0460">Magnesium</keyword>
<comment type="cofactor">
    <cofactor evidence="1">
        <name>Mg(2+)</name>
        <dbReference type="ChEBI" id="CHEBI:18420"/>
    </cofactor>
</comment>
<sequence>MIRVKFLRLAKRFGQTPHNVVVAQVLYRLGLAEQLRGRNGGRVGAFSFDRASAMAEQLESAGQEPLDFSCTIMVLGKTGVGKSSTINSIFDEVKFNTDAFHMGTKKVQDVVGTVQGIKVRVIDTPGLLPSWTDQQHNEKILHSVKRFIRKTPPDIVLYLDRLDMQSRDFSDMPLLRTITDVFGPTIWFNAIVVLTHAASAPPDGPNGTPSSYDMFVTQRSHVVQQAIRQAAGDMRLMNPVSLVENHSACRTNTAGQRVLPNDQVWKPHLLLLSFASKILAEANALLKLQDNPREKPYTARARAPPLPFLLSSLLQSRPQLKLPEEQFSDDDSLNDDLDEPSDSGDETDPDDLPPFKPLTKAQIKNLSRAQKKAYLDEVEYREKLFMKKQLKYEKKQRKMMKEMAESAKDLPNEYGENVEEESEGAASVPVPMPDMSLPASFDSDTPTHRYRYLDSSNQWLVRPVLETHGWDHDVGYEGLNVERLFVLKDKIPVSFSGQVTKDKKDANVQMEMASSVKHGEGKATSLGFDMQTVGKDLAYTLRSETKFLNFRRNKATAGLSFTLLGDALSAGVKVEDKLIANKRFKLVIAGGAMTGRDDVAYGGSLEAQLRDKNYPLGRSLSTLGLSVMDWHGDLAVGCNLQSQIPIGRYTNLVARANLNNRGAGQISIRLNSSEQLQIALIGLIPLLQKVVGYSQQLQYGQ</sequence>
<dbReference type="EMBL" id="LXQA010003971">
    <property type="protein sequence ID" value="MCH82643.1"/>
    <property type="molecule type" value="Genomic_DNA"/>
</dbReference>
<feature type="region of interest" description="Disordered" evidence="18">
    <location>
        <begin position="323"/>
        <end position="357"/>
    </location>
</feature>
<evidence type="ECO:0000256" key="2">
    <source>
        <dbReference type="ARBA" id="ARBA00022448"/>
    </source>
</evidence>
<evidence type="ECO:0000256" key="17">
    <source>
        <dbReference type="ARBA" id="ARBA00045184"/>
    </source>
</evidence>
<keyword evidence="4" id="KW-0934">Plastid</keyword>
<dbReference type="Gene3D" id="3.40.50.300">
    <property type="entry name" value="P-loop containing nucleotide triphosphate hydrolases"/>
    <property type="match status" value="1"/>
</dbReference>
<evidence type="ECO:0000256" key="6">
    <source>
        <dbReference type="ARBA" id="ARBA00022723"/>
    </source>
</evidence>
<dbReference type="InterPro" id="IPR005690">
    <property type="entry name" value="Toc86_159"/>
</dbReference>
<comment type="subcellular location">
    <subcellularLocation>
        <location evidence="15">Plastid</location>
        <location evidence="15">Chloroplast outer membrane</location>
        <topology evidence="15">Single-pass membrane protein</topology>
    </subcellularLocation>
</comment>
<comment type="function">
    <text evidence="17">GTPase involved in protein precursor import into chloroplasts. Seems to recognize chloroplast-destined precursor proteins and regulate their presentation to the translocation channel through GTP hydrolysis. Probably specialized in the import of nuclear encoded non-photosynthetic preproteins from the cytoplasm to the chloroplast.</text>
</comment>
<dbReference type="PANTHER" id="PTHR10903">
    <property type="entry name" value="GTPASE, IMAP FAMILY MEMBER-RELATED"/>
    <property type="match status" value="1"/>
</dbReference>
<evidence type="ECO:0000256" key="18">
    <source>
        <dbReference type="SAM" id="MobiDB-lite"/>
    </source>
</evidence>
<evidence type="ECO:0000256" key="7">
    <source>
        <dbReference type="ARBA" id="ARBA00022741"/>
    </source>
</evidence>
<comment type="similarity">
    <text evidence="16">Belongs to the TRAFAC class TrmE-Era-EngA-EngB-Septin-like GTPase superfamily. AIG1/Toc34/Toc159-like paraseptin GTPase family. TOC159 subfamily.</text>
</comment>
<dbReference type="NCBIfam" id="TIGR00993">
    <property type="entry name" value="3a0901s04IAP86"/>
    <property type="match status" value="1"/>
</dbReference>
<dbReference type="PANTHER" id="PTHR10903:SF135">
    <property type="entry name" value="TRANSLOCASE OF CHLOROPLAST 120, CHLOROPLASTIC-RELATED"/>
    <property type="match status" value="1"/>
</dbReference>
<keyword evidence="2" id="KW-0813">Transport</keyword>
<evidence type="ECO:0000313" key="20">
    <source>
        <dbReference type="EMBL" id="MCH82643.1"/>
    </source>
</evidence>
<dbReference type="InterPro" id="IPR024283">
    <property type="entry name" value="TOC159_MAD"/>
</dbReference>
<dbReference type="InterPro" id="IPR045058">
    <property type="entry name" value="GIMA/IAN/Toc"/>
</dbReference>
<keyword evidence="13" id="KW-0342">GTP-binding</keyword>
<keyword evidence="6" id="KW-0479">Metal-binding</keyword>
<dbReference type="GO" id="GO:0015031">
    <property type="term" value="P:protein transport"/>
    <property type="evidence" value="ECO:0007669"/>
    <property type="project" value="UniProtKB-KW"/>
</dbReference>
<evidence type="ECO:0000256" key="16">
    <source>
        <dbReference type="ARBA" id="ARBA00023775"/>
    </source>
</evidence>
<evidence type="ECO:0000256" key="4">
    <source>
        <dbReference type="ARBA" id="ARBA00022640"/>
    </source>
</evidence>
<evidence type="ECO:0000256" key="10">
    <source>
        <dbReference type="ARBA" id="ARBA00022842"/>
    </source>
</evidence>
<dbReference type="AlphaFoldDB" id="A0A392M6B9"/>
<organism evidence="20 21">
    <name type="scientific">Trifolium medium</name>
    <dbReference type="NCBI Taxonomy" id="97028"/>
    <lineage>
        <taxon>Eukaryota</taxon>
        <taxon>Viridiplantae</taxon>
        <taxon>Streptophyta</taxon>
        <taxon>Embryophyta</taxon>
        <taxon>Tracheophyta</taxon>
        <taxon>Spermatophyta</taxon>
        <taxon>Magnoliopsida</taxon>
        <taxon>eudicotyledons</taxon>
        <taxon>Gunneridae</taxon>
        <taxon>Pentapetalae</taxon>
        <taxon>rosids</taxon>
        <taxon>fabids</taxon>
        <taxon>Fabales</taxon>
        <taxon>Fabaceae</taxon>
        <taxon>Papilionoideae</taxon>
        <taxon>50 kb inversion clade</taxon>
        <taxon>NPAAA clade</taxon>
        <taxon>Hologalegina</taxon>
        <taxon>IRL clade</taxon>
        <taxon>Trifolieae</taxon>
        <taxon>Trifolium</taxon>
    </lineage>
</organism>
<evidence type="ECO:0000259" key="19">
    <source>
        <dbReference type="PROSITE" id="PS51720"/>
    </source>
</evidence>
<evidence type="ECO:0000256" key="11">
    <source>
        <dbReference type="ARBA" id="ARBA00022927"/>
    </source>
</evidence>
<evidence type="ECO:0000256" key="12">
    <source>
        <dbReference type="ARBA" id="ARBA00022989"/>
    </source>
</evidence>
<evidence type="ECO:0000256" key="1">
    <source>
        <dbReference type="ARBA" id="ARBA00001946"/>
    </source>
</evidence>